<dbReference type="Gene3D" id="1.10.1200.10">
    <property type="entry name" value="ACP-like"/>
    <property type="match status" value="1"/>
</dbReference>
<name>A0A5C8NP93_9ACTN</name>
<feature type="transmembrane region" description="Helical" evidence="4">
    <location>
        <begin position="117"/>
        <end position="140"/>
    </location>
</feature>
<comment type="caution">
    <text evidence="6">The sequence shown here is derived from an EMBL/GenBank/DDBJ whole genome shotgun (WGS) entry which is preliminary data.</text>
</comment>
<keyword evidence="4" id="KW-0472">Membrane</keyword>
<dbReference type="Proteomes" id="UP000321571">
    <property type="component" value="Unassembled WGS sequence"/>
</dbReference>
<dbReference type="InterPro" id="IPR006162">
    <property type="entry name" value="Ppantetheine_attach_site"/>
</dbReference>
<dbReference type="InterPro" id="IPR036736">
    <property type="entry name" value="ACP-like_sf"/>
</dbReference>
<gene>
    <name evidence="6" type="ORF">FHP06_00300</name>
</gene>
<evidence type="ECO:0000259" key="5">
    <source>
        <dbReference type="PROSITE" id="PS50075"/>
    </source>
</evidence>
<dbReference type="Pfam" id="PF00550">
    <property type="entry name" value="PP-binding"/>
    <property type="match status" value="1"/>
</dbReference>
<evidence type="ECO:0000256" key="3">
    <source>
        <dbReference type="SAM" id="MobiDB-lite"/>
    </source>
</evidence>
<dbReference type="AlphaFoldDB" id="A0A5C8NP93"/>
<sequence length="273" mass="28832">MPSADDVRPVLTDIIVSVVGCDPEDVEDQARLKALGVDSLAVVEIADELGRRFDLYLEDDTVNELHTVGDAISAVVHHAGSAAPAPVAAGFADAGATPTPTQRISADPERRRALRRFAGWFAVTGAAVGIVLGLGGAALVSATGLGSTDLPPIAQPTTPAPTPTPTETATPEPEPDSTAEPDPTLVISDTQVSPGQRFALEGRFPTLDRGVELQVQVRDKGEDWDDFPVTTKVRDGSGKYRTEIYTSRTGERDFRVVQKDANLETPSVTVQIG</sequence>
<dbReference type="OrthoDB" id="9804551at2"/>
<protein>
    <recommendedName>
        <fullName evidence="5">Carrier domain-containing protein</fullName>
    </recommendedName>
</protein>
<dbReference type="InterPro" id="IPR009081">
    <property type="entry name" value="PP-bd_ACP"/>
</dbReference>
<keyword evidence="7" id="KW-1185">Reference proteome</keyword>
<evidence type="ECO:0000256" key="4">
    <source>
        <dbReference type="SAM" id="Phobius"/>
    </source>
</evidence>
<keyword evidence="4" id="KW-0812">Transmembrane</keyword>
<dbReference type="PROSITE" id="PS50075">
    <property type="entry name" value="CARRIER"/>
    <property type="match status" value="1"/>
</dbReference>
<evidence type="ECO:0000256" key="1">
    <source>
        <dbReference type="ARBA" id="ARBA00022450"/>
    </source>
</evidence>
<dbReference type="RefSeq" id="WP_147682689.1">
    <property type="nucleotide sequence ID" value="NZ_VDUX01000001.1"/>
</dbReference>
<feature type="region of interest" description="Disordered" evidence="3">
    <location>
        <begin position="149"/>
        <end position="184"/>
    </location>
</feature>
<keyword evidence="1" id="KW-0596">Phosphopantetheine</keyword>
<dbReference type="SUPFAM" id="SSF47336">
    <property type="entry name" value="ACP-like"/>
    <property type="match status" value="1"/>
</dbReference>
<dbReference type="PROSITE" id="PS00012">
    <property type="entry name" value="PHOSPHOPANTETHEINE"/>
    <property type="match status" value="1"/>
</dbReference>
<keyword evidence="4" id="KW-1133">Transmembrane helix</keyword>
<accession>A0A5C8NP93</accession>
<dbReference type="EMBL" id="VDUX01000001">
    <property type="protein sequence ID" value="TXL62725.1"/>
    <property type="molecule type" value="Genomic_DNA"/>
</dbReference>
<evidence type="ECO:0000313" key="6">
    <source>
        <dbReference type="EMBL" id="TXL62725.1"/>
    </source>
</evidence>
<evidence type="ECO:0000256" key="2">
    <source>
        <dbReference type="ARBA" id="ARBA00022553"/>
    </source>
</evidence>
<feature type="domain" description="Carrier" evidence="5">
    <location>
        <begin position="5"/>
        <end position="79"/>
    </location>
</feature>
<keyword evidence="2" id="KW-0597">Phosphoprotein</keyword>
<proteinExistence type="predicted"/>
<organism evidence="6 7">
    <name type="scientific">Aeromicrobium terrae</name>
    <dbReference type="NCBI Taxonomy" id="2498846"/>
    <lineage>
        <taxon>Bacteria</taxon>
        <taxon>Bacillati</taxon>
        <taxon>Actinomycetota</taxon>
        <taxon>Actinomycetes</taxon>
        <taxon>Propionibacteriales</taxon>
        <taxon>Nocardioidaceae</taxon>
        <taxon>Aeromicrobium</taxon>
    </lineage>
</organism>
<reference evidence="6 7" key="1">
    <citation type="submission" date="2019-06" db="EMBL/GenBank/DDBJ databases">
        <title>Aeromicrobium sp. nov., isolated from a maize field.</title>
        <authorList>
            <person name="Lin S.-Y."/>
            <person name="Tsai C.-F."/>
            <person name="Young C.-C."/>
        </authorList>
    </citation>
    <scope>NUCLEOTIDE SEQUENCE [LARGE SCALE GENOMIC DNA]</scope>
    <source>
        <strain evidence="6 7">CC-CFT486</strain>
    </source>
</reference>
<evidence type="ECO:0000313" key="7">
    <source>
        <dbReference type="Proteomes" id="UP000321571"/>
    </source>
</evidence>